<organism evidence="1 2">
    <name type="scientific">Lactuca saligna</name>
    <name type="common">Willowleaf lettuce</name>
    <dbReference type="NCBI Taxonomy" id="75948"/>
    <lineage>
        <taxon>Eukaryota</taxon>
        <taxon>Viridiplantae</taxon>
        <taxon>Streptophyta</taxon>
        <taxon>Embryophyta</taxon>
        <taxon>Tracheophyta</taxon>
        <taxon>Spermatophyta</taxon>
        <taxon>Magnoliopsida</taxon>
        <taxon>eudicotyledons</taxon>
        <taxon>Gunneridae</taxon>
        <taxon>Pentapetalae</taxon>
        <taxon>asterids</taxon>
        <taxon>campanulids</taxon>
        <taxon>Asterales</taxon>
        <taxon>Asteraceae</taxon>
        <taxon>Cichorioideae</taxon>
        <taxon>Cichorieae</taxon>
        <taxon>Lactucinae</taxon>
        <taxon>Lactuca</taxon>
    </lineage>
</organism>
<protein>
    <submittedName>
        <fullName evidence="1">Uncharacterized protein</fullName>
    </submittedName>
</protein>
<evidence type="ECO:0000313" key="1">
    <source>
        <dbReference type="EMBL" id="CAI9263300.1"/>
    </source>
</evidence>
<reference evidence="1" key="1">
    <citation type="submission" date="2023-04" db="EMBL/GenBank/DDBJ databases">
        <authorList>
            <person name="Vijverberg K."/>
            <person name="Xiong W."/>
            <person name="Schranz E."/>
        </authorList>
    </citation>
    <scope>NUCLEOTIDE SEQUENCE</scope>
</reference>
<sequence length="135" mass="14823">MPLPSYLRSTSNHRDYRTFIVLAANKDEFNELRTLDDKEVGVEWAMPPFITSVLRPPSTVAQPPCAATSSIAISNQHCRTLCRLAAIAMINSNEETKLPIVVVAEDEDGVPPATAFVTHGSTIPLIHFPVIRSKP</sequence>
<dbReference type="EMBL" id="OX465086">
    <property type="protein sequence ID" value="CAI9263300.1"/>
    <property type="molecule type" value="Genomic_DNA"/>
</dbReference>
<dbReference type="AlphaFoldDB" id="A0AA35V248"/>
<proteinExistence type="predicted"/>
<accession>A0AA35V248</accession>
<keyword evidence="2" id="KW-1185">Reference proteome</keyword>
<gene>
    <name evidence="1" type="ORF">LSALG_LOCUS3996</name>
</gene>
<dbReference type="Proteomes" id="UP001177003">
    <property type="component" value="Chromosome 0"/>
</dbReference>
<evidence type="ECO:0000313" key="2">
    <source>
        <dbReference type="Proteomes" id="UP001177003"/>
    </source>
</evidence>
<name>A0AA35V248_LACSI</name>